<dbReference type="OrthoDB" id="1470350at2759"/>
<comment type="caution">
    <text evidence="8">The sequence shown here is derived from an EMBL/GenBank/DDBJ whole genome shotgun (WGS) entry which is preliminary data.</text>
</comment>
<evidence type="ECO:0000256" key="4">
    <source>
        <dbReference type="ARBA" id="ARBA00022723"/>
    </source>
</evidence>
<dbReference type="PANTHER" id="PTHR46300:SF7">
    <property type="entry name" value="P450, PUTATIVE (EUROFUNG)-RELATED"/>
    <property type="match status" value="1"/>
</dbReference>
<dbReference type="SUPFAM" id="SSF48264">
    <property type="entry name" value="Cytochrome P450"/>
    <property type="match status" value="1"/>
</dbReference>
<evidence type="ECO:0000313" key="9">
    <source>
        <dbReference type="Proteomes" id="UP000807025"/>
    </source>
</evidence>
<dbReference type="InterPro" id="IPR001128">
    <property type="entry name" value="Cyt_P450"/>
</dbReference>
<dbReference type="GO" id="GO:0004497">
    <property type="term" value="F:monooxygenase activity"/>
    <property type="evidence" value="ECO:0007669"/>
    <property type="project" value="UniProtKB-KW"/>
</dbReference>
<dbReference type="AlphaFoldDB" id="A0A9P5ZX54"/>
<dbReference type="Proteomes" id="UP000807025">
    <property type="component" value="Unassembled WGS sequence"/>
</dbReference>
<keyword evidence="4" id="KW-0479">Metal-binding</keyword>
<sequence length="344" mass="39139">MLPDIALLVSALLLPLAAYYWWHMPRLPLPPGPKGYPIVGNLLDLPSKQQWVKFLEWSKESVVKWGSQSYHHSNCSKAWFNPSQATNHRPKQLWYSRCLLRRLLKEPANFPGFKRFAEKARPDTIEILSAPFHEGCRHINFQQQKSQPSLLSRSLANGGHSVQDHPDTEFIKEVAAVAYSGGAETTKSALSNFIAAMLLYPEVQKNGQKELDSYSQSRLPSFEDLPHMSYVQAIMLEVASYIPLQRNSSETRGSYTNEVLAHKTCAVNIYMVLVARPAPTATRSTLGQRLNWLLMYSVRVEASFYIKYLLLKRYLPNACRDSVTRSPEEELRSLEAEKLIRDSG</sequence>
<evidence type="ECO:0000256" key="2">
    <source>
        <dbReference type="ARBA" id="ARBA00010617"/>
    </source>
</evidence>
<evidence type="ECO:0000256" key="1">
    <source>
        <dbReference type="ARBA" id="ARBA00001971"/>
    </source>
</evidence>
<dbReference type="Gene3D" id="1.10.630.10">
    <property type="entry name" value="Cytochrome P450"/>
    <property type="match status" value="2"/>
</dbReference>
<keyword evidence="5" id="KW-0560">Oxidoreductase</keyword>
<dbReference type="Pfam" id="PF00067">
    <property type="entry name" value="p450"/>
    <property type="match status" value="1"/>
</dbReference>
<gene>
    <name evidence="8" type="ORF">BDN71DRAFT_1431818</name>
</gene>
<comment type="cofactor">
    <cofactor evidence="1">
        <name>heme</name>
        <dbReference type="ChEBI" id="CHEBI:30413"/>
    </cofactor>
</comment>
<keyword evidence="6" id="KW-0408">Iron</keyword>
<keyword evidence="9" id="KW-1185">Reference proteome</keyword>
<dbReference type="GO" id="GO:0020037">
    <property type="term" value="F:heme binding"/>
    <property type="evidence" value="ECO:0007669"/>
    <property type="project" value="InterPro"/>
</dbReference>
<protein>
    <submittedName>
        <fullName evidence="8">Cytochrome P450</fullName>
    </submittedName>
</protein>
<evidence type="ECO:0000256" key="3">
    <source>
        <dbReference type="ARBA" id="ARBA00022617"/>
    </source>
</evidence>
<organism evidence="8 9">
    <name type="scientific">Pleurotus eryngii</name>
    <name type="common">Boletus of the steppes</name>
    <dbReference type="NCBI Taxonomy" id="5323"/>
    <lineage>
        <taxon>Eukaryota</taxon>
        <taxon>Fungi</taxon>
        <taxon>Dikarya</taxon>
        <taxon>Basidiomycota</taxon>
        <taxon>Agaricomycotina</taxon>
        <taxon>Agaricomycetes</taxon>
        <taxon>Agaricomycetidae</taxon>
        <taxon>Agaricales</taxon>
        <taxon>Pleurotineae</taxon>
        <taxon>Pleurotaceae</taxon>
        <taxon>Pleurotus</taxon>
    </lineage>
</organism>
<dbReference type="InterPro" id="IPR050364">
    <property type="entry name" value="Cytochrome_P450_fung"/>
</dbReference>
<comment type="similarity">
    <text evidence="2">Belongs to the cytochrome P450 family.</text>
</comment>
<dbReference type="GO" id="GO:0005506">
    <property type="term" value="F:iron ion binding"/>
    <property type="evidence" value="ECO:0007669"/>
    <property type="project" value="InterPro"/>
</dbReference>
<dbReference type="InterPro" id="IPR036396">
    <property type="entry name" value="Cyt_P450_sf"/>
</dbReference>
<evidence type="ECO:0000313" key="8">
    <source>
        <dbReference type="EMBL" id="KAF9494310.1"/>
    </source>
</evidence>
<evidence type="ECO:0000256" key="5">
    <source>
        <dbReference type="ARBA" id="ARBA00023002"/>
    </source>
</evidence>
<dbReference type="PANTHER" id="PTHR46300">
    <property type="entry name" value="P450, PUTATIVE (EUROFUNG)-RELATED-RELATED"/>
    <property type="match status" value="1"/>
</dbReference>
<evidence type="ECO:0000256" key="6">
    <source>
        <dbReference type="ARBA" id="ARBA00023004"/>
    </source>
</evidence>
<dbReference type="EMBL" id="MU154574">
    <property type="protein sequence ID" value="KAF9494310.1"/>
    <property type="molecule type" value="Genomic_DNA"/>
</dbReference>
<name>A0A9P5ZX54_PLEER</name>
<evidence type="ECO:0000256" key="7">
    <source>
        <dbReference type="ARBA" id="ARBA00023033"/>
    </source>
</evidence>
<reference evidence="8" key="1">
    <citation type="submission" date="2020-11" db="EMBL/GenBank/DDBJ databases">
        <authorList>
            <consortium name="DOE Joint Genome Institute"/>
            <person name="Ahrendt S."/>
            <person name="Riley R."/>
            <person name="Andreopoulos W."/>
            <person name="Labutti K."/>
            <person name="Pangilinan J."/>
            <person name="Ruiz-Duenas F.J."/>
            <person name="Barrasa J.M."/>
            <person name="Sanchez-Garcia M."/>
            <person name="Camarero S."/>
            <person name="Miyauchi S."/>
            <person name="Serrano A."/>
            <person name="Linde D."/>
            <person name="Babiker R."/>
            <person name="Drula E."/>
            <person name="Ayuso-Fernandez I."/>
            <person name="Pacheco R."/>
            <person name="Padilla G."/>
            <person name="Ferreira P."/>
            <person name="Barriuso J."/>
            <person name="Kellner H."/>
            <person name="Castanera R."/>
            <person name="Alfaro M."/>
            <person name="Ramirez L."/>
            <person name="Pisabarro A.G."/>
            <person name="Kuo A."/>
            <person name="Tritt A."/>
            <person name="Lipzen A."/>
            <person name="He G."/>
            <person name="Yan M."/>
            <person name="Ng V."/>
            <person name="Cullen D."/>
            <person name="Martin F."/>
            <person name="Rosso M.-N."/>
            <person name="Henrissat B."/>
            <person name="Hibbett D."/>
            <person name="Martinez A.T."/>
            <person name="Grigoriev I.V."/>
        </authorList>
    </citation>
    <scope>NUCLEOTIDE SEQUENCE</scope>
    <source>
        <strain evidence="8">ATCC 90797</strain>
    </source>
</reference>
<keyword evidence="3" id="KW-0349">Heme</keyword>
<proteinExistence type="inferred from homology"/>
<keyword evidence="7" id="KW-0503">Monooxygenase</keyword>
<dbReference type="GO" id="GO:0016705">
    <property type="term" value="F:oxidoreductase activity, acting on paired donors, with incorporation or reduction of molecular oxygen"/>
    <property type="evidence" value="ECO:0007669"/>
    <property type="project" value="InterPro"/>
</dbReference>
<accession>A0A9P5ZX54</accession>